<reference evidence="11 12" key="1">
    <citation type="journal article" date="2013" name="Genome Announc.">
        <title>Complete Genome Sequence of Burkholderia sp. Strain RPE64, Bacterial Symbiont of the Bean Bug Riptortus pedestris.</title>
        <authorList>
            <person name="Shibata T.F."/>
            <person name="Maeda T."/>
            <person name="Nikoh N."/>
            <person name="Yamaguchi K."/>
            <person name="Oshima K."/>
            <person name="Hattori M."/>
            <person name="Nishiyama T."/>
            <person name="Hasebe M."/>
            <person name="Fukatsu T."/>
            <person name="Kikuchi Y."/>
            <person name="Shigenobu S."/>
        </authorList>
    </citation>
    <scope>NUCLEOTIDE SEQUENCE [LARGE SCALE GENOMIC DNA]</scope>
</reference>
<keyword evidence="8 9" id="KW-0472">Membrane</keyword>
<feature type="transmembrane region" description="Helical" evidence="9">
    <location>
        <begin position="398"/>
        <end position="416"/>
    </location>
</feature>
<evidence type="ECO:0000313" key="11">
    <source>
        <dbReference type="EMBL" id="BAN26881.1"/>
    </source>
</evidence>
<dbReference type="STRING" id="758793.BRPE64_CCDS07980"/>
<feature type="transmembrane region" description="Helical" evidence="9">
    <location>
        <begin position="52"/>
        <end position="75"/>
    </location>
</feature>
<dbReference type="EMBL" id="AP013060">
    <property type="protein sequence ID" value="BAN26881.1"/>
    <property type="molecule type" value="Genomic_DNA"/>
</dbReference>
<evidence type="ECO:0000256" key="3">
    <source>
        <dbReference type="ARBA" id="ARBA00022448"/>
    </source>
</evidence>
<feature type="transmembrane region" description="Helical" evidence="9">
    <location>
        <begin position="302"/>
        <end position="322"/>
    </location>
</feature>
<feature type="transmembrane region" description="Helical" evidence="9">
    <location>
        <begin position="328"/>
        <end position="352"/>
    </location>
</feature>
<accession>R4X2R2</accession>
<feature type="domain" description="Major facilitator superfamily (MFS) profile" evidence="10">
    <location>
        <begin position="15"/>
        <end position="420"/>
    </location>
</feature>
<feature type="transmembrane region" description="Helical" evidence="9">
    <location>
        <begin position="20"/>
        <end position="40"/>
    </location>
</feature>
<dbReference type="PANTHER" id="PTHR43528">
    <property type="entry name" value="ALPHA-KETOGLUTARATE PERMEASE"/>
    <property type="match status" value="1"/>
</dbReference>
<feature type="transmembrane region" description="Helical" evidence="9">
    <location>
        <begin position="234"/>
        <end position="255"/>
    </location>
</feature>
<keyword evidence="5 9" id="KW-0812">Transmembrane</keyword>
<keyword evidence="6" id="KW-0769">Symport</keyword>
<comment type="similarity">
    <text evidence="2">Belongs to the major facilitator superfamily. Metabolite:H+ Symporter (MHS) family (TC 2.A.1.6) family.</text>
</comment>
<keyword evidence="12" id="KW-1185">Reference proteome</keyword>
<dbReference type="GO" id="GO:0015293">
    <property type="term" value="F:symporter activity"/>
    <property type="evidence" value="ECO:0007669"/>
    <property type="project" value="UniProtKB-KW"/>
</dbReference>
<organism evidence="11 12">
    <name type="scientific">Caballeronia insecticola</name>
    <dbReference type="NCBI Taxonomy" id="758793"/>
    <lineage>
        <taxon>Bacteria</taxon>
        <taxon>Pseudomonadati</taxon>
        <taxon>Pseudomonadota</taxon>
        <taxon>Betaproteobacteria</taxon>
        <taxon>Burkholderiales</taxon>
        <taxon>Burkholderiaceae</taxon>
        <taxon>Caballeronia</taxon>
    </lineage>
</organism>
<evidence type="ECO:0000256" key="1">
    <source>
        <dbReference type="ARBA" id="ARBA00004651"/>
    </source>
</evidence>
<evidence type="ECO:0000256" key="9">
    <source>
        <dbReference type="SAM" id="Phobius"/>
    </source>
</evidence>
<name>R4X2R2_9BURK</name>
<dbReference type="RefSeq" id="WP_016347590.1">
    <property type="nucleotide sequence ID" value="NC_021288.1"/>
</dbReference>
<keyword evidence="7 9" id="KW-1133">Transmembrane helix</keyword>
<dbReference type="InterPro" id="IPR036259">
    <property type="entry name" value="MFS_trans_sf"/>
</dbReference>
<dbReference type="PANTHER" id="PTHR43528:SF8">
    <property type="entry name" value="BLR0239 PROTEIN"/>
    <property type="match status" value="1"/>
</dbReference>
<dbReference type="SUPFAM" id="SSF103473">
    <property type="entry name" value="MFS general substrate transporter"/>
    <property type="match status" value="1"/>
</dbReference>
<dbReference type="Pfam" id="PF00083">
    <property type="entry name" value="Sugar_tr"/>
    <property type="match status" value="1"/>
</dbReference>
<feature type="transmembrane region" description="Helical" evidence="9">
    <location>
        <begin position="364"/>
        <end position="386"/>
    </location>
</feature>
<dbReference type="GO" id="GO:0005886">
    <property type="term" value="C:plasma membrane"/>
    <property type="evidence" value="ECO:0007669"/>
    <property type="project" value="UniProtKB-SubCell"/>
</dbReference>
<dbReference type="InterPro" id="IPR011701">
    <property type="entry name" value="MFS"/>
</dbReference>
<evidence type="ECO:0000256" key="7">
    <source>
        <dbReference type="ARBA" id="ARBA00022989"/>
    </source>
</evidence>
<dbReference type="AlphaFoldDB" id="R4X2R2"/>
<dbReference type="InterPro" id="IPR005828">
    <property type="entry name" value="MFS_sugar_transport-like"/>
</dbReference>
<evidence type="ECO:0000259" key="10">
    <source>
        <dbReference type="PROSITE" id="PS50850"/>
    </source>
</evidence>
<evidence type="ECO:0000256" key="6">
    <source>
        <dbReference type="ARBA" id="ARBA00022847"/>
    </source>
</evidence>
<evidence type="ECO:0000256" key="5">
    <source>
        <dbReference type="ARBA" id="ARBA00022692"/>
    </source>
</evidence>
<dbReference type="Gene3D" id="1.20.1250.20">
    <property type="entry name" value="MFS general substrate transporter like domains"/>
    <property type="match status" value="2"/>
</dbReference>
<evidence type="ECO:0000256" key="4">
    <source>
        <dbReference type="ARBA" id="ARBA00022475"/>
    </source>
</evidence>
<reference evidence="11 12" key="2">
    <citation type="journal article" date="2018" name="Int. J. Syst. Evol. Microbiol.">
        <title>Burkholderia insecticola sp. nov., a gut symbiotic bacterium of the bean bug Riptortus pedestris.</title>
        <authorList>
            <person name="Takeshita K."/>
            <person name="Tamaki H."/>
            <person name="Ohbayashi T."/>
            <person name="Meng X.-Y."/>
            <person name="Sone T."/>
            <person name="Mitani Y."/>
            <person name="Peeters C."/>
            <person name="Kikuchi Y."/>
            <person name="Vandamme P."/>
        </authorList>
    </citation>
    <scope>NUCLEOTIDE SEQUENCE [LARGE SCALE GENOMIC DNA]</scope>
    <source>
        <strain evidence="11">RPE64</strain>
    </source>
</reference>
<gene>
    <name evidence="11" type="ORF">BRPE64_CCDS07980</name>
</gene>
<dbReference type="InterPro" id="IPR051084">
    <property type="entry name" value="H+-coupled_symporters"/>
</dbReference>
<dbReference type="HOGENOM" id="CLU_001265_39_0_4"/>
<evidence type="ECO:0000313" key="12">
    <source>
        <dbReference type="Proteomes" id="UP000013966"/>
    </source>
</evidence>
<sequence length="426" mass="45626">MVSLEHKENSNRVRAISASVIGNALEWYDFTVYAFLAPIIGSHFFPTSDKSAALLSSFAVFGVGFLARPLGGILIGMFGDRFGRKPALLFTIVAMAMGTGVIGILPGYDAIGIAAPILLVFARVLQGFSAGGEWGGSASFLVEWAPPNRRGLYGSLHPASIFFGQLVGLGTTAILASALGQETLEAWAWRIPFILGALVGPFGLLVRRMVGETPAFEHASKSNAIDEPKILRTLAHAFCLVAVQSVVVYTFFSYFPTFMQTHLGLDASQALWSTTVANLVVMVTTILAGALSDFIGSRGLMLLHSVFFLLMTYPILSFLTAGQPPYSTIVLIHIGLAIFTGLFLGSFPTALVDCFPTKKRLTGLGIAYNISSMTFGGFAPFVATYLIKLTGSPSSVSFYVIFGALLSTLAISRMPASRRENLKVQF</sequence>
<proteinExistence type="inferred from homology"/>
<keyword evidence="3" id="KW-0813">Transport</keyword>
<dbReference type="Proteomes" id="UP000013966">
    <property type="component" value="Chromosome 3"/>
</dbReference>
<protein>
    <submittedName>
        <fullName evidence="11">General substrate transporter</fullName>
    </submittedName>
</protein>
<dbReference type="InterPro" id="IPR020846">
    <property type="entry name" value="MFS_dom"/>
</dbReference>
<feature type="transmembrane region" description="Helical" evidence="9">
    <location>
        <begin position="187"/>
        <end position="206"/>
    </location>
</feature>
<feature type="transmembrane region" description="Helical" evidence="9">
    <location>
        <begin position="275"/>
        <end position="295"/>
    </location>
</feature>
<dbReference type="PROSITE" id="PS50850">
    <property type="entry name" value="MFS"/>
    <property type="match status" value="1"/>
</dbReference>
<dbReference type="OrthoDB" id="6766492at2"/>
<feature type="transmembrane region" description="Helical" evidence="9">
    <location>
        <begin position="87"/>
        <end position="105"/>
    </location>
</feature>
<evidence type="ECO:0000256" key="2">
    <source>
        <dbReference type="ARBA" id="ARBA00008240"/>
    </source>
</evidence>
<dbReference type="InterPro" id="IPR005829">
    <property type="entry name" value="Sugar_transporter_CS"/>
</dbReference>
<dbReference type="PATRIC" id="fig|758793.3.peg.5103"/>
<dbReference type="PROSITE" id="PS00217">
    <property type="entry name" value="SUGAR_TRANSPORT_2"/>
    <property type="match status" value="1"/>
</dbReference>
<dbReference type="KEGG" id="buo:BRPE64_CCDS07980"/>
<dbReference type="Pfam" id="PF07690">
    <property type="entry name" value="MFS_1"/>
    <property type="match status" value="1"/>
</dbReference>
<dbReference type="FunFam" id="1.20.1250.20:FF:000001">
    <property type="entry name" value="Dicarboxylate MFS transporter"/>
    <property type="match status" value="1"/>
</dbReference>
<evidence type="ECO:0000256" key="8">
    <source>
        <dbReference type="ARBA" id="ARBA00023136"/>
    </source>
</evidence>
<comment type="subcellular location">
    <subcellularLocation>
        <location evidence="1">Cell membrane</location>
        <topology evidence="1">Multi-pass membrane protein</topology>
    </subcellularLocation>
</comment>
<feature type="transmembrane region" description="Helical" evidence="9">
    <location>
        <begin position="152"/>
        <end position="175"/>
    </location>
</feature>
<keyword evidence="4" id="KW-1003">Cell membrane</keyword>